<reference evidence="1" key="4">
    <citation type="journal article" date="2020" name="Int. J. Syst. Evol. Microbiol.">
        <title>Corynebacterium silvaticum sp. nov., a unique group of NTTB corynebacteria in wild boar and roe deer.</title>
        <authorList>
            <person name="Dangel A."/>
            <person name="Berger A."/>
            <person name="Rau J."/>
            <person name="Eisenberg T."/>
            <person name="Kampfer P."/>
            <person name="Margos G."/>
            <person name="Contzen M."/>
            <person name="Busse H.J."/>
            <person name="Konrad R."/>
            <person name="Peters M."/>
            <person name="Sting R."/>
            <person name="Sing A."/>
        </authorList>
    </citation>
    <scope>NUCLEOTIDE SEQUENCE</scope>
    <source>
        <strain evidence="1">PO100/5</strain>
    </source>
</reference>
<proteinExistence type="predicted"/>
<dbReference type="AlphaFoldDB" id="A0A7U5HMA3"/>
<dbReference type="KEGG" id="csil:CBE74_07640"/>
<reference evidence="1" key="5">
    <citation type="journal article" date="2020" name="PLoS ONE">
        <title>Taxonomic classification of strain PO100/5 shows a broader geographic distribution and genetic markers of the recently described Corynebacterium silvaticum.</title>
        <authorList>
            <person name="Viana M.V.C."/>
            <person name="Profeta R."/>
            <person name="da Silva A.L."/>
            <person name="Hurtado R."/>
            <person name="Cerqueira J.C."/>
            <person name="Ribeiro B.F.S."/>
            <person name="Almeida M.O."/>
            <person name="Morais-Rodrigues F."/>
            <person name="Soares S.C."/>
            <person name="Oliveira M."/>
            <person name="Tavares L."/>
            <person name="Figueiredo H."/>
            <person name="Wattam A.R."/>
            <person name="Barh D."/>
            <person name="Ghosh P."/>
            <person name="Silva A."/>
            <person name="Azevedo V."/>
        </authorList>
    </citation>
    <scope>NUCLEOTIDE SEQUENCE</scope>
    <source>
        <strain evidence="1">PO100/5</strain>
    </source>
</reference>
<evidence type="ECO:0000313" key="1">
    <source>
        <dbReference type="EMBL" id="ARU46384.1"/>
    </source>
</evidence>
<dbReference type="EMBL" id="CP021417">
    <property type="protein sequence ID" value="ARU46384.1"/>
    <property type="molecule type" value="Genomic_DNA"/>
</dbReference>
<reference evidence="1" key="1">
    <citation type="journal article" date="2014" name="BMC Vet. Res.">
        <title>First report of Corynebacterium pseudotuberculosis from caseous lymphadenitis lesions in Black Alentejano pig (Sus scrofa domesticus).</title>
        <authorList>
            <person name="Oliveira M."/>
            <person name="Barroco C."/>
            <person name="Mottola C."/>
            <person name="Santos R."/>
            <person name="Lemsaddek A."/>
            <person name="Tavares L."/>
            <person name="Semedo-Lemsaddek T."/>
        </authorList>
    </citation>
    <scope>NUCLEOTIDE SEQUENCE [LARGE SCALE GENOMIC DNA]</scope>
    <source>
        <strain evidence="1">PO100/5</strain>
    </source>
</reference>
<gene>
    <name evidence="1" type="ORF">CBE74_07640</name>
</gene>
<name>A0A7U5HMA3_9CORY</name>
<organism evidence="1">
    <name type="scientific">Corynebacterium silvaticum</name>
    <dbReference type="NCBI Taxonomy" id="2320431"/>
    <lineage>
        <taxon>Bacteria</taxon>
        <taxon>Bacillati</taxon>
        <taxon>Actinomycetota</taxon>
        <taxon>Actinomycetes</taxon>
        <taxon>Mycobacteriales</taxon>
        <taxon>Corynebacteriaceae</taxon>
        <taxon>Corynebacterium</taxon>
    </lineage>
</organism>
<reference evidence="1" key="3">
    <citation type="journal article" date="2020" name="Antonie Van Leeuwenhoek">
        <title>Phylogenomic characterisation of a novel corynebacterial species pathogenic to animals.</title>
        <authorList>
            <person name="Moller J."/>
            <person name="Musella L."/>
            <person name="Melnikov V."/>
            <person name="Geissdorfer W."/>
            <person name="Burkovski A."/>
            <person name="Sangal V."/>
        </authorList>
    </citation>
    <scope>NUCLEOTIDE SEQUENCE</scope>
    <source>
        <strain evidence="1">PO100/5</strain>
    </source>
</reference>
<reference evidence="1" key="2">
    <citation type="submission" date="2017-05" db="EMBL/GenBank/DDBJ databases">
        <authorList>
            <person name="Oliveira G."/>
            <person name="Souza T."/>
            <person name="Jamal S."/>
            <person name="Jaiswal A."/>
            <person name="Lima A."/>
            <person name="Gomide A."/>
            <person name="FIgueiredo H."/>
            <person name="Vasco V."/>
        </authorList>
    </citation>
    <scope>NUCLEOTIDE SEQUENCE</scope>
    <source>
        <strain evidence="1">PO100/5</strain>
    </source>
</reference>
<accession>A0A7U5HMA3</accession>
<protein>
    <submittedName>
        <fullName evidence="1">Uncharacterized protein</fullName>
    </submittedName>
</protein>
<sequence length="60" mass="7325">MENFTIQGVRNSTHQVKYWLLWRRFWRYVMKFAGGLSIKMERPQERVTVVMNMWIACVSN</sequence>